<dbReference type="AlphaFoldDB" id="A0A9W6WYT9"/>
<dbReference type="OrthoDB" id="155976at2759"/>
<dbReference type="Pfam" id="PF02089">
    <property type="entry name" value="Palm_thioest"/>
    <property type="match status" value="1"/>
</dbReference>
<sequence length="114" mass="12649">MITRSNATATSSSSRLKILDFNTTTRISISSAHLSSEAGPMPTIFFPVINNVSPCLPGDNDCVLNQHRRKANFLKVESAYFFISPEDGTVTPWQTSHFGRYSEVHSVNEIESKL</sequence>
<evidence type="ECO:0000313" key="1">
    <source>
        <dbReference type="EMBL" id="GMF21936.1"/>
    </source>
</evidence>
<keyword evidence="2" id="KW-1185">Reference proteome</keyword>
<dbReference type="Gene3D" id="3.40.50.1820">
    <property type="entry name" value="alpha/beta hydrolase"/>
    <property type="match status" value="1"/>
</dbReference>
<accession>A0A9W6WYT9</accession>
<dbReference type="SUPFAM" id="SSF53474">
    <property type="entry name" value="alpha/beta-Hydrolases"/>
    <property type="match status" value="1"/>
</dbReference>
<proteinExistence type="predicted"/>
<gene>
    <name evidence="1" type="ORF">Plil01_000869900</name>
</gene>
<reference evidence="1" key="1">
    <citation type="submission" date="2023-04" db="EMBL/GenBank/DDBJ databases">
        <title>Phytophthora lilii NBRC 32176.</title>
        <authorList>
            <person name="Ichikawa N."/>
            <person name="Sato H."/>
            <person name="Tonouchi N."/>
        </authorList>
    </citation>
    <scope>NUCLEOTIDE SEQUENCE</scope>
    <source>
        <strain evidence="1">NBRC 32176</strain>
    </source>
</reference>
<name>A0A9W6WYT9_9STRA</name>
<dbReference type="Proteomes" id="UP001165083">
    <property type="component" value="Unassembled WGS sequence"/>
</dbReference>
<organism evidence="1 2">
    <name type="scientific">Phytophthora lilii</name>
    <dbReference type="NCBI Taxonomy" id="2077276"/>
    <lineage>
        <taxon>Eukaryota</taxon>
        <taxon>Sar</taxon>
        <taxon>Stramenopiles</taxon>
        <taxon>Oomycota</taxon>
        <taxon>Peronosporomycetes</taxon>
        <taxon>Peronosporales</taxon>
        <taxon>Peronosporaceae</taxon>
        <taxon>Phytophthora</taxon>
    </lineage>
</organism>
<dbReference type="EMBL" id="BSXW01000422">
    <property type="protein sequence ID" value="GMF21936.1"/>
    <property type="molecule type" value="Genomic_DNA"/>
</dbReference>
<dbReference type="InterPro" id="IPR029058">
    <property type="entry name" value="AB_hydrolase_fold"/>
</dbReference>
<comment type="caution">
    <text evidence="1">The sequence shown here is derived from an EMBL/GenBank/DDBJ whole genome shotgun (WGS) entry which is preliminary data.</text>
</comment>
<protein>
    <submittedName>
        <fullName evidence="1">Unnamed protein product</fullName>
    </submittedName>
</protein>
<evidence type="ECO:0000313" key="2">
    <source>
        <dbReference type="Proteomes" id="UP001165083"/>
    </source>
</evidence>